<dbReference type="OrthoDB" id="6257041at2759"/>
<organism evidence="2 3">
    <name type="scientific">Paragonimus skrjabini miyazakii</name>
    <dbReference type="NCBI Taxonomy" id="59628"/>
    <lineage>
        <taxon>Eukaryota</taxon>
        <taxon>Metazoa</taxon>
        <taxon>Spiralia</taxon>
        <taxon>Lophotrochozoa</taxon>
        <taxon>Platyhelminthes</taxon>
        <taxon>Trematoda</taxon>
        <taxon>Digenea</taxon>
        <taxon>Plagiorchiida</taxon>
        <taxon>Troglotremata</taxon>
        <taxon>Troglotrematidae</taxon>
        <taxon>Paragonimus</taxon>
    </lineage>
</organism>
<evidence type="ECO:0000313" key="2">
    <source>
        <dbReference type="EMBL" id="KAF7258972.1"/>
    </source>
</evidence>
<keyword evidence="3" id="KW-1185">Reference proteome</keyword>
<dbReference type="EMBL" id="JTDE01001436">
    <property type="protein sequence ID" value="KAF7258972.1"/>
    <property type="molecule type" value="Genomic_DNA"/>
</dbReference>
<feature type="region of interest" description="Disordered" evidence="1">
    <location>
        <begin position="415"/>
        <end position="453"/>
    </location>
</feature>
<gene>
    <name evidence="2" type="ORF">EG68_03897</name>
</gene>
<reference evidence="2" key="1">
    <citation type="submission" date="2019-07" db="EMBL/GenBank/DDBJ databases">
        <title>Annotation for the trematode Paragonimus miyazaki's.</title>
        <authorList>
            <person name="Choi Y.-J."/>
        </authorList>
    </citation>
    <scope>NUCLEOTIDE SEQUENCE</scope>
    <source>
        <strain evidence="2">Japan</strain>
    </source>
</reference>
<dbReference type="SUPFAM" id="SSF49562">
    <property type="entry name" value="C2 domain (Calcium/lipid-binding domain, CaLB)"/>
    <property type="match status" value="1"/>
</dbReference>
<proteinExistence type="predicted"/>
<sequence>MLIAAITGWLLLKEKTSQRKRATGPEKSSQSKRASLERFYHNQSRKKTNQASEFDKAEKGKLETELPSLYQKYLSGFVSFTADMPVIGIGKPTFVQPPRTLKRRKSFLFARCESTDILFENSGDISKNPDAKNPVKCQPTYRNTISLDETSVKTGSSNTRPRVLGRCASVRCQPYNAPRGSIESLAYRTERFSVDERFDRRIPSLRSHIFRRSLRNSGDNWLQMGQSLYGRGRLSFGVSYVCTFGVLNVTVNRLTGVHEVQIMESLLPSQTQTAFTINLRLRNLDRKNSEQQQKTGFGTTYSTHAVSTNLNPDFDQSFSFQLNARDIENTELILTVHKTTSTPLNSDDLASLQRKPSIVSHLTERRRSSIEYRQVGEPQCLGMVEYKLDRDSLINRPESLKEIWRDIQCITDLEQSSSDELQRSKQRIQSETFSQQSETSDHQDPWTEESASPNPSVELSLCYNLLTSHLTVGLENARNITPQKRDVSIFIRTVLHKGDKILAANRSQSQKISSLYGRDFGRMRVAPGRPKPVVSTSQDKSIMILKGEIAQFPVNVQRMLEGTTLGLIIYVCTRNRFGRTHLLDALTGEEPNEL</sequence>
<comment type="caution">
    <text evidence="2">The sequence shown here is derived from an EMBL/GenBank/DDBJ whole genome shotgun (WGS) entry which is preliminary data.</text>
</comment>
<protein>
    <recommendedName>
        <fullName evidence="4">C2 domain-containing protein</fullName>
    </recommendedName>
</protein>
<evidence type="ECO:0008006" key="4">
    <source>
        <dbReference type="Google" id="ProtNLM"/>
    </source>
</evidence>
<name>A0A8S9YWH7_9TREM</name>
<evidence type="ECO:0000313" key="3">
    <source>
        <dbReference type="Proteomes" id="UP000822476"/>
    </source>
</evidence>
<dbReference type="Gene3D" id="2.60.40.150">
    <property type="entry name" value="C2 domain"/>
    <property type="match status" value="1"/>
</dbReference>
<dbReference type="InterPro" id="IPR035892">
    <property type="entry name" value="C2_domain_sf"/>
</dbReference>
<accession>A0A8S9YWH7</accession>
<feature type="compositionally biased region" description="Low complexity" evidence="1">
    <location>
        <begin position="429"/>
        <end position="438"/>
    </location>
</feature>
<feature type="region of interest" description="Disordered" evidence="1">
    <location>
        <begin position="17"/>
        <end position="59"/>
    </location>
</feature>
<dbReference type="Proteomes" id="UP000822476">
    <property type="component" value="Unassembled WGS sequence"/>
</dbReference>
<evidence type="ECO:0000256" key="1">
    <source>
        <dbReference type="SAM" id="MobiDB-lite"/>
    </source>
</evidence>
<dbReference type="AlphaFoldDB" id="A0A8S9YWH7"/>